<dbReference type="EMBL" id="LGHJ01000016">
    <property type="protein sequence ID" value="KPL74957.1"/>
    <property type="molecule type" value="Genomic_DNA"/>
</dbReference>
<reference evidence="1 2" key="1">
    <citation type="submission" date="2015-07" db="EMBL/GenBank/DDBJ databases">
        <title>Draft genome of Bellilinea caldifistulae DSM 17877.</title>
        <authorList>
            <person name="Hemp J."/>
            <person name="Ward L.M."/>
            <person name="Pace L.A."/>
            <person name="Fischer W.W."/>
        </authorList>
    </citation>
    <scope>NUCLEOTIDE SEQUENCE [LARGE SCALE GENOMIC DNA]</scope>
    <source>
        <strain evidence="1 2">GOMI-1</strain>
    </source>
</reference>
<gene>
    <name evidence="1" type="ORF">AC812_10605</name>
</gene>
<sequence length="109" mass="12327">MVENRGQKYLDPGEASRVQNHYVCAVCWGHLMSFYRVEEGKPPYVEVVCARAVDGKCSGTTFVTKAYAERRRQESQAELWEARANLREILDLPQSGKTADELIDELFGG</sequence>
<name>A0A0P6X4V3_9CHLR</name>
<evidence type="ECO:0000313" key="1">
    <source>
        <dbReference type="EMBL" id="KPL74957.1"/>
    </source>
</evidence>
<proteinExistence type="predicted"/>
<dbReference type="STRING" id="360411.AC812_10605"/>
<keyword evidence="2" id="KW-1185">Reference proteome</keyword>
<dbReference type="RefSeq" id="WP_061915967.1">
    <property type="nucleotide sequence ID" value="NZ_DF967971.1"/>
</dbReference>
<dbReference type="AlphaFoldDB" id="A0A0P6X4V3"/>
<comment type="caution">
    <text evidence="1">The sequence shown here is derived from an EMBL/GenBank/DDBJ whole genome shotgun (WGS) entry which is preliminary data.</text>
</comment>
<organism evidence="1 2">
    <name type="scientific">Bellilinea caldifistulae</name>
    <dbReference type="NCBI Taxonomy" id="360411"/>
    <lineage>
        <taxon>Bacteria</taxon>
        <taxon>Bacillati</taxon>
        <taxon>Chloroflexota</taxon>
        <taxon>Anaerolineae</taxon>
        <taxon>Anaerolineales</taxon>
        <taxon>Anaerolineaceae</taxon>
        <taxon>Bellilinea</taxon>
    </lineage>
</organism>
<dbReference type="Proteomes" id="UP000050514">
    <property type="component" value="Unassembled WGS sequence"/>
</dbReference>
<evidence type="ECO:0000313" key="2">
    <source>
        <dbReference type="Proteomes" id="UP000050514"/>
    </source>
</evidence>
<protein>
    <submittedName>
        <fullName evidence="1">Uncharacterized protein</fullName>
    </submittedName>
</protein>
<accession>A0A0P6X4V3</accession>